<proteinExistence type="predicted"/>
<dbReference type="EMBL" id="AZBU02000006">
    <property type="protein sequence ID" value="TKR72819.1"/>
    <property type="molecule type" value="Genomic_DNA"/>
</dbReference>
<reference evidence="1 2" key="2">
    <citation type="journal article" date="2019" name="G3 (Bethesda)">
        <title>Hybrid Assembly of the Genome of the Entomopathogenic Nematode Steinernema carpocapsae Identifies the X-Chromosome.</title>
        <authorList>
            <person name="Serra L."/>
            <person name="Macchietto M."/>
            <person name="Macias-Munoz A."/>
            <person name="McGill C.J."/>
            <person name="Rodriguez I.M."/>
            <person name="Rodriguez B."/>
            <person name="Murad R."/>
            <person name="Mortazavi A."/>
        </authorList>
    </citation>
    <scope>NUCLEOTIDE SEQUENCE [LARGE SCALE GENOMIC DNA]</scope>
    <source>
        <strain evidence="1 2">ALL</strain>
    </source>
</reference>
<dbReference type="AlphaFoldDB" id="A0A4U5MSV1"/>
<sequence length="89" mass="10307">MAQGQIVHELLRERVLQDRLLTVSKMVNLLVDIWSLSGDLNLNLIQIFLAALLSPHLFFRHALTDDVLLQFELRYRSHNLNPENSSNLD</sequence>
<evidence type="ECO:0000313" key="2">
    <source>
        <dbReference type="Proteomes" id="UP000298663"/>
    </source>
</evidence>
<evidence type="ECO:0000313" key="1">
    <source>
        <dbReference type="EMBL" id="TKR72819.1"/>
    </source>
</evidence>
<dbReference type="Proteomes" id="UP000298663">
    <property type="component" value="Unassembled WGS sequence"/>
</dbReference>
<reference evidence="1 2" key="1">
    <citation type="journal article" date="2015" name="Genome Biol.">
        <title>Comparative genomics of Steinernema reveals deeply conserved gene regulatory networks.</title>
        <authorList>
            <person name="Dillman A.R."/>
            <person name="Macchietto M."/>
            <person name="Porter C.F."/>
            <person name="Rogers A."/>
            <person name="Williams B."/>
            <person name="Antoshechkin I."/>
            <person name="Lee M.M."/>
            <person name="Goodwin Z."/>
            <person name="Lu X."/>
            <person name="Lewis E.E."/>
            <person name="Goodrich-Blair H."/>
            <person name="Stock S.P."/>
            <person name="Adams B.J."/>
            <person name="Sternberg P.W."/>
            <person name="Mortazavi A."/>
        </authorList>
    </citation>
    <scope>NUCLEOTIDE SEQUENCE [LARGE SCALE GENOMIC DNA]</scope>
    <source>
        <strain evidence="1 2">ALL</strain>
    </source>
</reference>
<accession>A0A4U5MSV1</accession>
<organism evidence="1 2">
    <name type="scientific">Steinernema carpocapsae</name>
    <name type="common">Entomopathogenic nematode</name>
    <dbReference type="NCBI Taxonomy" id="34508"/>
    <lineage>
        <taxon>Eukaryota</taxon>
        <taxon>Metazoa</taxon>
        <taxon>Ecdysozoa</taxon>
        <taxon>Nematoda</taxon>
        <taxon>Chromadorea</taxon>
        <taxon>Rhabditida</taxon>
        <taxon>Tylenchina</taxon>
        <taxon>Panagrolaimomorpha</taxon>
        <taxon>Strongyloidoidea</taxon>
        <taxon>Steinernematidae</taxon>
        <taxon>Steinernema</taxon>
    </lineage>
</organism>
<comment type="caution">
    <text evidence="1">The sequence shown here is derived from an EMBL/GenBank/DDBJ whole genome shotgun (WGS) entry which is preliminary data.</text>
</comment>
<name>A0A4U5MSV1_STECR</name>
<protein>
    <submittedName>
        <fullName evidence="1">Uncharacterized protein</fullName>
    </submittedName>
</protein>
<gene>
    <name evidence="1" type="ORF">L596_020215</name>
</gene>
<keyword evidence="2" id="KW-1185">Reference proteome</keyword>